<keyword evidence="2" id="KW-0408">Iron</keyword>
<dbReference type="EMBL" id="AAVT01000002">
    <property type="protein sequence ID" value="EAW31675.1"/>
    <property type="molecule type" value="Genomic_DNA"/>
</dbReference>
<dbReference type="Gene3D" id="1.10.10.1590">
    <property type="entry name" value="NADH-quinone oxidoreductase subunit E"/>
    <property type="match status" value="1"/>
</dbReference>
<dbReference type="STRING" id="247633.GP2143_04475"/>
<reference evidence="4 5" key="1">
    <citation type="journal article" date="2010" name="J. Bacteriol.">
        <title>Genome sequence of the oligotrophic marine Gammaproteobacterium HTCC2143, isolated from the Oregon Coast.</title>
        <authorList>
            <person name="Oh H.M."/>
            <person name="Kang I."/>
            <person name="Ferriera S."/>
            <person name="Giovannoni S.J."/>
            <person name="Cho J.C."/>
        </authorList>
    </citation>
    <scope>NUCLEOTIDE SEQUENCE [LARGE SCALE GENOMIC DNA]</scope>
    <source>
        <strain evidence="4 5">HTCC2143</strain>
    </source>
</reference>
<dbReference type="Proteomes" id="UP000004931">
    <property type="component" value="Unassembled WGS sequence"/>
</dbReference>
<organism evidence="4 5">
    <name type="scientific">marine gamma proteobacterium HTCC2143</name>
    <dbReference type="NCBI Taxonomy" id="247633"/>
    <lineage>
        <taxon>Bacteria</taxon>
        <taxon>Pseudomonadati</taxon>
        <taxon>Pseudomonadota</taxon>
        <taxon>Gammaproteobacteria</taxon>
        <taxon>Cellvibrionales</taxon>
        <taxon>Spongiibacteraceae</taxon>
        <taxon>BD1-7 clade</taxon>
    </lineage>
</organism>
<gene>
    <name evidence="4" type="ORF">GP2143_04475</name>
</gene>
<dbReference type="Gene3D" id="3.40.30.10">
    <property type="entry name" value="Glutaredoxin"/>
    <property type="match status" value="1"/>
</dbReference>
<dbReference type="PANTHER" id="PTHR10371">
    <property type="entry name" value="NADH DEHYDROGENASE UBIQUINONE FLAVOPROTEIN 2, MITOCHONDRIAL"/>
    <property type="match status" value="1"/>
</dbReference>
<evidence type="ECO:0000256" key="2">
    <source>
        <dbReference type="ARBA" id="ARBA00023004"/>
    </source>
</evidence>
<dbReference type="GO" id="GO:0003954">
    <property type="term" value="F:NADH dehydrogenase activity"/>
    <property type="evidence" value="ECO:0007669"/>
    <property type="project" value="TreeGrafter"/>
</dbReference>
<dbReference type="AlphaFoldDB" id="A0YAU5"/>
<keyword evidence="5" id="KW-1185">Reference proteome</keyword>
<dbReference type="NCBIfam" id="NF004638">
    <property type="entry name" value="PRK05988.1"/>
    <property type="match status" value="1"/>
</dbReference>
<dbReference type="SUPFAM" id="SSF52833">
    <property type="entry name" value="Thioredoxin-like"/>
    <property type="match status" value="1"/>
</dbReference>
<proteinExistence type="predicted"/>
<dbReference type="eggNOG" id="COG1905">
    <property type="taxonomic scope" value="Bacteria"/>
</dbReference>
<keyword evidence="3" id="KW-0411">Iron-sulfur</keyword>
<accession>A0YAU5</accession>
<dbReference type="CDD" id="cd03081">
    <property type="entry name" value="TRX_Fd_NuoE_FDH_gamma"/>
    <property type="match status" value="1"/>
</dbReference>
<evidence type="ECO:0000313" key="4">
    <source>
        <dbReference type="EMBL" id="EAW31675.1"/>
    </source>
</evidence>
<evidence type="ECO:0000256" key="3">
    <source>
        <dbReference type="ARBA" id="ARBA00023014"/>
    </source>
</evidence>
<dbReference type="Pfam" id="PF01257">
    <property type="entry name" value="2Fe-2S_thioredx"/>
    <property type="match status" value="1"/>
</dbReference>
<evidence type="ECO:0000313" key="5">
    <source>
        <dbReference type="Proteomes" id="UP000004931"/>
    </source>
</evidence>
<evidence type="ECO:0000256" key="1">
    <source>
        <dbReference type="ARBA" id="ARBA00022723"/>
    </source>
</evidence>
<dbReference type="InterPro" id="IPR041921">
    <property type="entry name" value="NuoE_N"/>
</dbReference>
<dbReference type="GO" id="GO:0051536">
    <property type="term" value="F:iron-sulfur cluster binding"/>
    <property type="evidence" value="ECO:0007669"/>
    <property type="project" value="UniProtKB-KW"/>
</dbReference>
<keyword evidence="1" id="KW-0479">Metal-binding</keyword>
<comment type="caution">
    <text evidence="4">The sequence shown here is derived from an EMBL/GenBank/DDBJ whole genome shotgun (WGS) entry which is preliminary data.</text>
</comment>
<name>A0YAU5_9GAMM</name>
<protein>
    <submittedName>
        <fullName evidence="4">ATP synthase subunit E</fullName>
    </submittedName>
</protein>
<dbReference type="InterPro" id="IPR036249">
    <property type="entry name" value="Thioredoxin-like_sf"/>
</dbReference>
<sequence length="200" mass="21854">MSWCQRSIFCGAPANDSLALGPAVKCSYVVNFGSANTVVQHLNWDPATISRIARKHLDQEGALLPVLHSIQTEFGHIPPDCVGQIADLFNVSAAEVHGVLSFYPFFRSTPPGRHTIQICRAEACQSMGSRLLERHAKLTLGIDFHQTSADGEFTLEPVYCLGNCACSPSIRVGTQIFSHVDSARFDALIDDLQTNILEVK</sequence>
<dbReference type="GO" id="GO:0046872">
    <property type="term" value="F:metal ion binding"/>
    <property type="evidence" value="ECO:0007669"/>
    <property type="project" value="UniProtKB-KW"/>
</dbReference>
<dbReference type="PANTHER" id="PTHR10371:SF3">
    <property type="entry name" value="NADH DEHYDROGENASE [UBIQUINONE] FLAVOPROTEIN 2, MITOCHONDRIAL"/>
    <property type="match status" value="1"/>
</dbReference>